<evidence type="ECO:0000256" key="1">
    <source>
        <dbReference type="ARBA" id="ARBA00000707"/>
    </source>
</evidence>
<evidence type="ECO:0000256" key="4">
    <source>
        <dbReference type="ARBA" id="ARBA00022786"/>
    </source>
</evidence>
<keyword evidence="4" id="KW-0833">Ubl conjugation pathway</keyword>
<dbReference type="EC" id="3.4.19.12" evidence="2"/>
<dbReference type="InterPro" id="IPR018200">
    <property type="entry name" value="USP_CS"/>
</dbReference>
<dbReference type="GeneID" id="20819580"/>
<dbReference type="Pfam" id="PF00443">
    <property type="entry name" value="UCH"/>
    <property type="match status" value="1"/>
</dbReference>
<dbReference type="SUPFAM" id="SSF54001">
    <property type="entry name" value="Cysteine proteinases"/>
    <property type="match status" value="1"/>
</dbReference>
<dbReference type="InterPro" id="IPR001394">
    <property type="entry name" value="Peptidase_C19_UCH"/>
</dbReference>
<name>W4FE20_APHAT</name>
<dbReference type="GO" id="GO:0016579">
    <property type="term" value="P:protein deubiquitination"/>
    <property type="evidence" value="ECO:0007669"/>
    <property type="project" value="InterPro"/>
</dbReference>
<dbReference type="PROSITE" id="PS50235">
    <property type="entry name" value="USP_3"/>
    <property type="match status" value="1"/>
</dbReference>
<dbReference type="GO" id="GO:0004843">
    <property type="term" value="F:cysteine-type deubiquitinase activity"/>
    <property type="evidence" value="ECO:0007669"/>
    <property type="project" value="UniProtKB-EC"/>
</dbReference>
<dbReference type="RefSeq" id="XP_009844726.1">
    <property type="nucleotide sequence ID" value="XM_009846424.1"/>
</dbReference>
<protein>
    <recommendedName>
        <fullName evidence="2">ubiquitinyl hydrolase 1</fullName>
        <ecNumber evidence="2">3.4.19.12</ecNumber>
    </recommendedName>
</protein>
<evidence type="ECO:0000256" key="6">
    <source>
        <dbReference type="ARBA" id="ARBA00022807"/>
    </source>
</evidence>
<reference evidence="8" key="1">
    <citation type="submission" date="2013-12" db="EMBL/GenBank/DDBJ databases">
        <title>The Genome Sequence of Aphanomyces astaci APO3.</title>
        <authorList>
            <consortium name="The Broad Institute Genomics Platform"/>
            <person name="Russ C."/>
            <person name="Tyler B."/>
            <person name="van West P."/>
            <person name="Dieguez-Uribeondo J."/>
            <person name="Young S.K."/>
            <person name="Zeng Q."/>
            <person name="Gargeya S."/>
            <person name="Fitzgerald M."/>
            <person name="Abouelleil A."/>
            <person name="Alvarado L."/>
            <person name="Chapman S.B."/>
            <person name="Gainer-Dewar J."/>
            <person name="Goldberg J."/>
            <person name="Griggs A."/>
            <person name="Gujja S."/>
            <person name="Hansen M."/>
            <person name="Howarth C."/>
            <person name="Imamovic A."/>
            <person name="Ireland A."/>
            <person name="Larimer J."/>
            <person name="McCowan C."/>
            <person name="Murphy C."/>
            <person name="Pearson M."/>
            <person name="Poon T.W."/>
            <person name="Priest M."/>
            <person name="Roberts A."/>
            <person name="Saif S."/>
            <person name="Shea T."/>
            <person name="Sykes S."/>
            <person name="Wortman J."/>
            <person name="Nusbaum C."/>
            <person name="Birren B."/>
        </authorList>
    </citation>
    <scope>NUCLEOTIDE SEQUENCE [LARGE SCALE GENOMIC DNA]</scope>
    <source>
        <strain evidence="8">APO3</strain>
    </source>
</reference>
<evidence type="ECO:0000256" key="2">
    <source>
        <dbReference type="ARBA" id="ARBA00012759"/>
    </source>
</evidence>
<dbReference type="GO" id="GO:0005829">
    <property type="term" value="C:cytosol"/>
    <property type="evidence" value="ECO:0007669"/>
    <property type="project" value="TreeGrafter"/>
</dbReference>
<dbReference type="VEuPathDB" id="FungiDB:H257_17584"/>
<evidence type="ECO:0000256" key="5">
    <source>
        <dbReference type="ARBA" id="ARBA00022801"/>
    </source>
</evidence>
<accession>W4FE20</accession>
<dbReference type="OrthoDB" id="429671at2759"/>
<dbReference type="Gene3D" id="3.90.70.10">
    <property type="entry name" value="Cysteine proteinases"/>
    <property type="match status" value="1"/>
</dbReference>
<proteinExistence type="predicted"/>
<dbReference type="GO" id="GO:0005634">
    <property type="term" value="C:nucleus"/>
    <property type="evidence" value="ECO:0007669"/>
    <property type="project" value="TreeGrafter"/>
</dbReference>
<dbReference type="InterPro" id="IPR050164">
    <property type="entry name" value="Peptidase_C19"/>
</dbReference>
<dbReference type="PANTHER" id="PTHR24006:SF687">
    <property type="entry name" value="UBIQUITIN CARBOXYL-TERMINAL HYDROLASE 10"/>
    <property type="match status" value="1"/>
</dbReference>
<dbReference type="EMBL" id="KI913224">
    <property type="protein sequence ID" value="ETV65752.1"/>
    <property type="molecule type" value="Genomic_DNA"/>
</dbReference>
<dbReference type="GO" id="GO:0006508">
    <property type="term" value="P:proteolysis"/>
    <property type="evidence" value="ECO:0007669"/>
    <property type="project" value="UniProtKB-KW"/>
</dbReference>
<feature type="domain" description="USP" evidence="7">
    <location>
        <begin position="93"/>
        <end position="435"/>
    </location>
</feature>
<comment type="catalytic activity">
    <reaction evidence="1">
        <text>Thiol-dependent hydrolysis of ester, thioester, amide, peptide and isopeptide bonds formed by the C-terminal Gly of ubiquitin (a 76-residue protein attached to proteins as an intracellular targeting signal).</text>
        <dbReference type="EC" id="3.4.19.12"/>
    </reaction>
</comment>
<dbReference type="RefSeq" id="XP_009844727.1">
    <property type="nucleotide sequence ID" value="XM_009846425.1"/>
</dbReference>
<dbReference type="PROSITE" id="PS00973">
    <property type="entry name" value="USP_2"/>
    <property type="match status" value="1"/>
</dbReference>
<evidence type="ECO:0000313" key="8">
    <source>
        <dbReference type="EMBL" id="ETV65752.1"/>
    </source>
</evidence>
<gene>
    <name evidence="8" type="ORF">H257_17584</name>
</gene>
<evidence type="ECO:0000256" key="3">
    <source>
        <dbReference type="ARBA" id="ARBA00022670"/>
    </source>
</evidence>
<dbReference type="STRING" id="112090.W4FE20"/>
<sequence length="435" mass="48288">MVTPMILFGDFTAEETQEVLAISHVNLPQKPKPFSWSNLSKPTVAAASHPSPFTPATPVGTIEAKPAISLEVAFEQVLTELDLHESAKDLQRRGFVNQGNTCFQNVTFQALLACPPFRNLLCHLSSKVGDISSVSSHQASLVGWKHLVTLVRELDEPTLAQQRTIMRRTSAAPVILSPYFLRLFQSANGMQHDALEFLEFLLEHLHVDYEASHSTFPLTSPSPCDTVSPLDGWSEIQKHGKAAAVHHNIVDTHSPITYLFKGTLRSELIRAGRKVGAATIEPFHCLHLTTPSTDSATLSQMIRATMEDEALDQSTLKRTAFETLPVVLSLHVKRFTYDPVQGPLKLNTIVQYPTDLELPPSLFSPTLLHHTKKAAKYKLFSVISHHGLHAVGGHYTAVCCDAKDQWSLYDDDTVQYITKQAALAEHAYLLFYLRV</sequence>
<organism evidence="8">
    <name type="scientific">Aphanomyces astaci</name>
    <name type="common">Crayfish plague agent</name>
    <dbReference type="NCBI Taxonomy" id="112090"/>
    <lineage>
        <taxon>Eukaryota</taxon>
        <taxon>Sar</taxon>
        <taxon>Stramenopiles</taxon>
        <taxon>Oomycota</taxon>
        <taxon>Saprolegniomycetes</taxon>
        <taxon>Saprolegniales</taxon>
        <taxon>Verrucalvaceae</taxon>
        <taxon>Aphanomyces</taxon>
    </lineage>
</organism>
<dbReference type="PANTHER" id="PTHR24006">
    <property type="entry name" value="UBIQUITIN CARBOXYL-TERMINAL HYDROLASE"/>
    <property type="match status" value="1"/>
</dbReference>
<dbReference type="InterPro" id="IPR038765">
    <property type="entry name" value="Papain-like_cys_pep_sf"/>
</dbReference>
<evidence type="ECO:0000259" key="7">
    <source>
        <dbReference type="PROSITE" id="PS50235"/>
    </source>
</evidence>
<dbReference type="InterPro" id="IPR028889">
    <property type="entry name" value="USP"/>
</dbReference>
<keyword evidence="5" id="KW-0378">Hydrolase</keyword>
<dbReference type="CDD" id="cd02257">
    <property type="entry name" value="Peptidase_C19"/>
    <property type="match status" value="1"/>
</dbReference>
<keyword evidence="3" id="KW-0645">Protease</keyword>
<keyword evidence="6" id="KW-0788">Thiol protease</keyword>
<dbReference type="AlphaFoldDB" id="W4FE20"/>
<dbReference type="EMBL" id="KI913224">
    <property type="protein sequence ID" value="ETV65751.1"/>
    <property type="molecule type" value="Genomic_DNA"/>
</dbReference>